<dbReference type="InterPro" id="IPR002052">
    <property type="entry name" value="DNA_methylase_N6_adenine_CS"/>
</dbReference>
<evidence type="ECO:0000256" key="4">
    <source>
        <dbReference type="ARBA" id="ARBA00022691"/>
    </source>
</evidence>
<dbReference type="PANTHER" id="PTHR18895">
    <property type="entry name" value="HEMK METHYLTRANSFERASE"/>
    <property type="match status" value="1"/>
</dbReference>
<dbReference type="OrthoDB" id="269872at2759"/>
<dbReference type="NCBIfam" id="TIGR00536">
    <property type="entry name" value="hemK_fam"/>
    <property type="match status" value="1"/>
</dbReference>
<gene>
    <name evidence="7" type="ORF">TrLO_g12751</name>
</gene>
<dbReference type="GO" id="GO:0102559">
    <property type="term" value="F:peptide chain release factor N(5)-glutamine methyltransferase activity"/>
    <property type="evidence" value="ECO:0007669"/>
    <property type="project" value="UniProtKB-EC"/>
</dbReference>
<evidence type="ECO:0000313" key="8">
    <source>
        <dbReference type="Proteomes" id="UP001165122"/>
    </source>
</evidence>
<dbReference type="Gene3D" id="3.40.50.150">
    <property type="entry name" value="Vaccinia Virus protein VP39"/>
    <property type="match status" value="1"/>
</dbReference>
<dbReference type="InterPro" id="IPR050320">
    <property type="entry name" value="N5-glutamine_MTase"/>
</dbReference>
<dbReference type="PANTHER" id="PTHR18895:SF74">
    <property type="entry name" value="MTRF1L RELEASE FACTOR GLUTAMINE METHYLTRANSFERASE"/>
    <property type="match status" value="1"/>
</dbReference>
<dbReference type="CDD" id="cd02440">
    <property type="entry name" value="AdoMet_MTases"/>
    <property type="match status" value="1"/>
</dbReference>
<comment type="caution">
    <text evidence="7">The sequence shown here is derived from an EMBL/GenBank/DDBJ whole genome shotgun (WGS) entry which is preliminary data.</text>
</comment>
<evidence type="ECO:0000313" key="7">
    <source>
        <dbReference type="EMBL" id="GMH66793.1"/>
    </source>
</evidence>
<organism evidence="7 8">
    <name type="scientific">Triparma laevis f. longispina</name>
    <dbReference type="NCBI Taxonomy" id="1714387"/>
    <lineage>
        <taxon>Eukaryota</taxon>
        <taxon>Sar</taxon>
        <taxon>Stramenopiles</taxon>
        <taxon>Ochrophyta</taxon>
        <taxon>Bolidophyceae</taxon>
        <taxon>Parmales</taxon>
        <taxon>Triparmaceae</taxon>
        <taxon>Triparma</taxon>
    </lineage>
</organism>
<dbReference type="InterPro" id="IPR029063">
    <property type="entry name" value="SAM-dependent_MTases_sf"/>
</dbReference>
<dbReference type="InterPro" id="IPR004556">
    <property type="entry name" value="HemK-like"/>
</dbReference>
<dbReference type="GO" id="GO:0032259">
    <property type="term" value="P:methylation"/>
    <property type="evidence" value="ECO:0007669"/>
    <property type="project" value="UniProtKB-KW"/>
</dbReference>
<dbReference type="PROSITE" id="PS00092">
    <property type="entry name" value="N6_MTASE"/>
    <property type="match status" value="1"/>
</dbReference>
<dbReference type="GO" id="GO:0005739">
    <property type="term" value="C:mitochondrion"/>
    <property type="evidence" value="ECO:0007669"/>
    <property type="project" value="TreeGrafter"/>
</dbReference>
<dbReference type="Gene3D" id="1.10.8.10">
    <property type="entry name" value="DNA helicase RuvA subunit, C-terminal domain"/>
    <property type="match status" value="1"/>
</dbReference>
<dbReference type="SUPFAM" id="SSF53335">
    <property type="entry name" value="S-adenosyl-L-methionine-dependent methyltransferases"/>
    <property type="match status" value="1"/>
</dbReference>
<evidence type="ECO:0000256" key="2">
    <source>
        <dbReference type="ARBA" id="ARBA00022603"/>
    </source>
</evidence>
<keyword evidence="8" id="KW-1185">Reference proteome</keyword>
<protein>
    <recommendedName>
        <fullName evidence="1">peptide chain release factor N(5)-glutamine methyltransferase</fullName>
        <ecNumber evidence="1">2.1.1.297</ecNumber>
    </recommendedName>
</protein>
<name>A0A9W7E8M3_9STRA</name>
<dbReference type="AlphaFoldDB" id="A0A9W7E8M3"/>
<evidence type="ECO:0000259" key="6">
    <source>
        <dbReference type="Pfam" id="PF05175"/>
    </source>
</evidence>
<dbReference type="InterPro" id="IPR007848">
    <property type="entry name" value="Small_mtfrase_dom"/>
</dbReference>
<dbReference type="EC" id="2.1.1.297" evidence="1"/>
<dbReference type="Proteomes" id="UP001165122">
    <property type="component" value="Unassembled WGS sequence"/>
</dbReference>
<sequence>MFTNLTRSFHLSSSIHSTILKHTSSVRLSSSLSKIHELALSDPPDDPQNDEWNLNIAHLLTHHLNLPSNQFTKILNKSYPPSPSLNATSFFEDLEKLKNNEPIQYILGTWDFHILENILCESPVLIPRPETEELVELLLKDIHEGKECKVLDIGTGTGCIGLSVLCSLPNIKMYGVEPASAAYNLSSRNIAKFKNQFKPNSSYVKIYNCGISELEDIMSFDYIITNPPYIPSSDMKGLKLNVLDYEDHAALEGGQDGLKVINDIFEYVKKVRKLNGNVKVFGEGDVGHPEVLKGRVEGRVEGIKDFRGMERFFVVSYE</sequence>
<proteinExistence type="predicted"/>
<keyword evidence="4" id="KW-0949">S-adenosyl-L-methionine</keyword>
<reference evidence="8" key="1">
    <citation type="journal article" date="2023" name="Commun. Biol.">
        <title>Genome analysis of Parmales, the sister group of diatoms, reveals the evolutionary specialization of diatoms from phago-mixotrophs to photoautotrophs.</title>
        <authorList>
            <person name="Ban H."/>
            <person name="Sato S."/>
            <person name="Yoshikawa S."/>
            <person name="Yamada K."/>
            <person name="Nakamura Y."/>
            <person name="Ichinomiya M."/>
            <person name="Sato N."/>
            <person name="Blanc-Mathieu R."/>
            <person name="Endo H."/>
            <person name="Kuwata A."/>
            <person name="Ogata H."/>
        </authorList>
    </citation>
    <scope>NUCLEOTIDE SEQUENCE [LARGE SCALE GENOMIC DNA]</scope>
    <source>
        <strain evidence="8">NIES 3700</strain>
    </source>
</reference>
<keyword evidence="2" id="KW-0489">Methyltransferase</keyword>
<accession>A0A9W7E8M3</accession>
<evidence type="ECO:0000256" key="5">
    <source>
        <dbReference type="ARBA" id="ARBA00048391"/>
    </source>
</evidence>
<feature type="domain" description="Methyltransferase small" evidence="6">
    <location>
        <begin position="136"/>
        <end position="280"/>
    </location>
</feature>
<dbReference type="EMBL" id="BRXW01000565">
    <property type="protein sequence ID" value="GMH66793.1"/>
    <property type="molecule type" value="Genomic_DNA"/>
</dbReference>
<dbReference type="Pfam" id="PF05175">
    <property type="entry name" value="MTS"/>
    <property type="match status" value="1"/>
</dbReference>
<dbReference type="GO" id="GO:0003676">
    <property type="term" value="F:nucleic acid binding"/>
    <property type="evidence" value="ECO:0007669"/>
    <property type="project" value="InterPro"/>
</dbReference>
<evidence type="ECO:0000256" key="1">
    <source>
        <dbReference type="ARBA" id="ARBA00012771"/>
    </source>
</evidence>
<keyword evidence="3" id="KW-0808">Transferase</keyword>
<evidence type="ECO:0000256" key="3">
    <source>
        <dbReference type="ARBA" id="ARBA00022679"/>
    </source>
</evidence>
<comment type="catalytic activity">
    <reaction evidence="5">
        <text>L-glutaminyl-[peptide chain release factor] + S-adenosyl-L-methionine = N(5)-methyl-L-glutaminyl-[peptide chain release factor] + S-adenosyl-L-homocysteine + H(+)</text>
        <dbReference type="Rhea" id="RHEA:42896"/>
        <dbReference type="Rhea" id="RHEA-COMP:10271"/>
        <dbReference type="Rhea" id="RHEA-COMP:10272"/>
        <dbReference type="ChEBI" id="CHEBI:15378"/>
        <dbReference type="ChEBI" id="CHEBI:30011"/>
        <dbReference type="ChEBI" id="CHEBI:57856"/>
        <dbReference type="ChEBI" id="CHEBI:59789"/>
        <dbReference type="ChEBI" id="CHEBI:61891"/>
        <dbReference type="EC" id="2.1.1.297"/>
    </reaction>
</comment>